<name>A0ABW0A7X1_9ACTN</name>
<keyword evidence="3" id="KW-1185">Reference proteome</keyword>
<evidence type="ECO:0000313" key="3">
    <source>
        <dbReference type="Proteomes" id="UP001596222"/>
    </source>
</evidence>
<protein>
    <recommendedName>
        <fullName evidence="4">DUF2169 domain-containing protein</fullName>
    </recommendedName>
</protein>
<accession>A0ABW0A7X1</accession>
<sequence>MPSEVRFKDADGWRPVCPYFELHGTWTTGGSRRTGPLTEAVPAEFGLDLADVRWDVAVANLKAHHYTQFDGDRIEARAEVRGDDHARHPPAGQSPPGVANPLVPPGRNLPLGSVQVPVPNAALPELQLRFTPGTGAVYGPQDLEDRADGTDYALPPERLILDPDAEWCGFPLQNTGDDPRTVPGGLFAGAELAEVQESLGLVDDVCDGIVTVTLPGDLTATARIVAAPPDFAPDRRPFVSLADGLTDRVERAEVREPAYLSCPCPRPCPRPRPRRREGQARGPCC</sequence>
<feature type="region of interest" description="Disordered" evidence="1">
    <location>
        <begin position="84"/>
        <end position="106"/>
    </location>
</feature>
<evidence type="ECO:0000313" key="2">
    <source>
        <dbReference type="EMBL" id="MFC5148779.1"/>
    </source>
</evidence>
<evidence type="ECO:0008006" key="4">
    <source>
        <dbReference type="Google" id="ProtNLM"/>
    </source>
</evidence>
<evidence type="ECO:0000256" key="1">
    <source>
        <dbReference type="SAM" id="MobiDB-lite"/>
    </source>
</evidence>
<dbReference type="RefSeq" id="WP_382048669.1">
    <property type="nucleotide sequence ID" value="NZ_JBHSKJ010000021.1"/>
</dbReference>
<organism evidence="2 3">
    <name type="scientific">Streptomyces aureoversilis</name>
    <dbReference type="NCBI Taxonomy" id="67277"/>
    <lineage>
        <taxon>Bacteria</taxon>
        <taxon>Bacillati</taxon>
        <taxon>Actinomycetota</taxon>
        <taxon>Actinomycetes</taxon>
        <taxon>Kitasatosporales</taxon>
        <taxon>Streptomycetaceae</taxon>
        <taxon>Streptomyces</taxon>
    </lineage>
</organism>
<proteinExistence type="predicted"/>
<dbReference type="EMBL" id="JBHSKJ010000021">
    <property type="protein sequence ID" value="MFC5148779.1"/>
    <property type="molecule type" value="Genomic_DNA"/>
</dbReference>
<gene>
    <name evidence="2" type="ORF">ACFPP6_29340</name>
</gene>
<reference evidence="3" key="1">
    <citation type="journal article" date="2019" name="Int. J. Syst. Evol. Microbiol.">
        <title>The Global Catalogue of Microorganisms (GCM) 10K type strain sequencing project: providing services to taxonomists for standard genome sequencing and annotation.</title>
        <authorList>
            <consortium name="The Broad Institute Genomics Platform"/>
            <consortium name="The Broad Institute Genome Sequencing Center for Infectious Disease"/>
            <person name="Wu L."/>
            <person name="Ma J."/>
        </authorList>
    </citation>
    <scope>NUCLEOTIDE SEQUENCE [LARGE SCALE GENOMIC DNA]</scope>
    <source>
        <strain evidence="3">CGMCC 4.1641</strain>
    </source>
</reference>
<comment type="caution">
    <text evidence="2">The sequence shown here is derived from an EMBL/GenBank/DDBJ whole genome shotgun (WGS) entry which is preliminary data.</text>
</comment>
<dbReference type="Proteomes" id="UP001596222">
    <property type="component" value="Unassembled WGS sequence"/>
</dbReference>